<dbReference type="OrthoDB" id="9806956at2"/>
<dbReference type="FunFam" id="3.30.310.50:FF:000001">
    <property type="entry name" value="Phosphoglucosamine mutase"/>
    <property type="match status" value="1"/>
</dbReference>
<dbReference type="GO" id="GO:0005829">
    <property type="term" value="C:cytosol"/>
    <property type="evidence" value="ECO:0007669"/>
    <property type="project" value="TreeGrafter"/>
</dbReference>
<comment type="function">
    <text evidence="7">Catalyzes the conversion of glucosamine-6-phosphate to glucosamine-1-phosphate.</text>
</comment>
<reference evidence="13" key="1">
    <citation type="submission" date="2017-02" db="EMBL/GenBank/DDBJ databases">
        <authorList>
            <person name="Varghese N."/>
            <person name="Submissions S."/>
        </authorList>
    </citation>
    <scope>NUCLEOTIDE SEQUENCE [LARGE SCALE GENOMIC DNA]</scope>
    <source>
        <strain evidence="13">ATCC 35199</strain>
    </source>
</reference>
<dbReference type="GO" id="GO:0008966">
    <property type="term" value="F:phosphoglucosamine mutase activity"/>
    <property type="evidence" value="ECO:0007669"/>
    <property type="project" value="UniProtKB-UniRule"/>
</dbReference>
<dbReference type="FunFam" id="3.40.120.10:FF:000001">
    <property type="entry name" value="Phosphoglucosamine mutase"/>
    <property type="match status" value="1"/>
</dbReference>
<dbReference type="Pfam" id="PF02880">
    <property type="entry name" value="PGM_PMM_III"/>
    <property type="match status" value="1"/>
</dbReference>
<comment type="catalytic activity">
    <reaction evidence="6 7">
        <text>alpha-D-glucosamine 1-phosphate = D-glucosamine 6-phosphate</text>
        <dbReference type="Rhea" id="RHEA:23424"/>
        <dbReference type="ChEBI" id="CHEBI:58516"/>
        <dbReference type="ChEBI" id="CHEBI:58725"/>
        <dbReference type="EC" id="5.4.2.10"/>
    </reaction>
</comment>
<dbReference type="InterPro" id="IPR050060">
    <property type="entry name" value="Phosphoglucosamine_mutase"/>
</dbReference>
<evidence type="ECO:0000313" key="13">
    <source>
        <dbReference type="Proteomes" id="UP000243406"/>
    </source>
</evidence>
<dbReference type="CDD" id="cd05802">
    <property type="entry name" value="GlmM"/>
    <property type="match status" value="1"/>
</dbReference>
<feature type="domain" description="Alpha-D-phosphohexomutase alpha/beta/alpha" evidence="9">
    <location>
        <begin position="2"/>
        <end position="136"/>
    </location>
</feature>
<dbReference type="HAMAP" id="MF_01554_B">
    <property type="entry name" value="GlmM_B"/>
    <property type="match status" value="1"/>
</dbReference>
<organism evidence="12 13">
    <name type="scientific">Acetoanaerobium noterae</name>
    <dbReference type="NCBI Taxonomy" id="745369"/>
    <lineage>
        <taxon>Bacteria</taxon>
        <taxon>Bacillati</taxon>
        <taxon>Bacillota</taxon>
        <taxon>Clostridia</taxon>
        <taxon>Peptostreptococcales</taxon>
        <taxon>Filifactoraceae</taxon>
        <taxon>Acetoanaerobium</taxon>
    </lineage>
</organism>
<dbReference type="InterPro" id="IPR005844">
    <property type="entry name" value="A-D-PHexomutase_a/b/a-I"/>
</dbReference>
<dbReference type="PANTHER" id="PTHR42946">
    <property type="entry name" value="PHOSPHOHEXOSE MUTASE"/>
    <property type="match status" value="1"/>
</dbReference>
<dbReference type="Pfam" id="PF00408">
    <property type="entry name" value="PGM_PMM_IV"/>
    <property type="match status" value="1"/>
</dbReference>
<evidence type="ECO:0000259" key="10">
    <source>
        <dbReference type="Pfam" id="PF02879"/>
    </source>
</evidence>
<sequence length="452" mass="49365">MRKYFGTDGVRGIANKELTAELAYNLGRAGAFVLQKHSEHGSDRVKVVIGSDTRISKDILSMALSAGFMSMGADVIDAKVLPTPAVAYLTKHYRADIGAVISASHNPMEYNGIKFFNSKGFKLADEIELEIEKYLDDMSLLNEYPTHENIGKRMKVTNPEQAYIEFLKSCVSTDFKGMKVVLDTANGAAYKIAPEVFTQLGAEVVCIGCEPTGTNINANCGSTHTKNLEAMVVEHKADLGLAYDGDADRLIAIDEMGQIIDGDKIMLICANDMKAKNQLKKDTLVVTVMSNMGLHVAAKALGIKLAVTGVGDRYVLEEMVKEGYSLGGEQSGHMIFLDHITTGDGTLSSLLFAEIVKNSGKKASEISKIMEIYPQVLINAKVSNGNKHTYMENQEVADKIKLLEEKMDGQGRVLIRPSGTEPLVRVMLEGKDQNQIEVMARELADFIEIKLG</sequence>
<dbReference type="InterPro" id="IPR005843">
    <property type="entry name" value="A-D-PHexomutase_C"/>
</dbReference>
<dbReference type="InterPro" id="IPR006352">
    <property type="entry name" value="GlmM_bact"/>
</dbReference>
<name>A0A1T5DMZ0_9FIRM</name>
<dbReference type="EC" id="5.4.2.10" evidence="7"/>
<evidence type="ECO:0000256" key="2">
    <source>
        <dbReference type="ARBA" id="ARBA00022553"/>
    </source>
</evidence>
<accession>A0A1T5DMZ0</accession>
<evidence type="ECO:0000256" key="7">
    <source>
        <dbReference type="HAMAP-Rule" id="MF_01554"/>
    </source>
</evidence>
<dbReference type="NCBIfam" id="NF008139">
    <property type="entry name" value="PRK10887.1"/>
    <property type="match status" value="1"/>
</dbReference>
<evidence type="ECO:0000256" key="6">
    <source>
        <dbReference type="ARBA" id="ARBA00050364"/>
    </source>
</evidence>
<keyword evidence="4 7" id="KW-0460">Magnesium</keyword>
<dbReference type="InterPro" id="IPR005846">
    <property type="entry name" value="A-D-PHexomutase_a/b/a-III"/>
</dbReference>
<dbReference type="SUPFAM" id="SSF53738">
    <property type="entry name" value="Phosphoglucomutase, first 3 domains"/>
    <property type="match status" value="3"/>
</dbReference>
<feature type="binding site" description="via phosphate group" evidence="7">
    <location>
        <position position="104"/>
    </location>
    <ligand>
        <name>Mg(2+)</name>
        <dbReference type="ChEBI" id="CHEBI:18420"/>
    </ligand>
</feature>
<feature type="binding site" evidence="7">
    <location>
        <position position="244"/>
    </location>
    <ligand>
        <name>Mg(2+)</name>
        <dbReference type="ChEBI" id="CHEBI:18420"/>
    </ligand>
</feature>
<feature type="active site" description="Phosphoserine intermediate" evidence="7">
    <location>
        <position position="104"/>
    </location>
</feature>
<feature type="domain" description="Alpha-D-phosphohexomutase alpha/beta/alpha" evidence="10">
    <location>
        <begin position="162"/>
        <end position="257"/>
    </location>
</feature>
<dbReference type="PRINTS" id="PR00509">
    <property type="entry name" value="PGMPMM"/>
</dbReference>
<dbReference type="Gene3D" id="3.40.120.10">
    <property type="entry name" value="Alpha-D-Glucose-1,6-Bisphosphate, subunit A, domain 3"/>
    <property type="match status" value="3"/>
</dbReference>
<comment type="similarity">
    <text evidence="1 7">Belongs to the phosphohexose mutase family.</text>
</comment>
<protein>
    <recommendedName>
        <fullName evidence="7">Phosphoglucosamine mutase</fullName>
        <ecNumber evidence="7">5.4.2.10</ecNumber>
    </recommendedName>
</protein>
<dbReference type="GO" id="GO:0009252">
    <property type="term" value="P:peptidoglycan biosynthetic process"/>
    <property type="evidence" value="ECO:0007669"/>
    <property type="project" value="TreeGrafter"/>
</dbReference>
<comment type="cofactor">
    <cofactor evidence="7">
        <name>Mg(2+)</name>
        <dbReference type="ChEBI" id="CHEBI:18420"/>
    </cofactor>
    <text evidence="7">Binds 1 Mg(2+) ion per subunit.</text>
</comment>
<dbReference type="InterPro" id="IPR036900">
    <property type="entry name" value="A-D-PHexomutase_C_sf"/>
</dbReference>
<dbReference type="GO" id="GO:0006048">
    <property type="term" value="P:UDP-N-acetylglucosamine biosynthetic process"/>
    <property type="evidence" value="ECO:0007669"/>
    <property type="project" value="TreeGrafter"/>
</dbReference>
<evidence type="ECO:0000259" key="11">
    <source>
        <dbReference type="Pfam" id="PF02880"/>
    </source>
</evidence>
<evidence type="ECO:0000256" key="1">
    <source>
        <dbReference type="ARBA" id="ARBA00010231"/>
    </source>
</evidence>
<evidence type="ECO:0000256" key="5">
    <source>
        <dbReference type="ARBA" id="ARBA00023235"/>
    </source>
</evidence>
<proteinExistence type="inferred from homology"/>
<dbReference type="GO" id="GO:0004615">
    <property type="term" value="F:phosphomannomutase activity"/>
    <property type="evidence" value="ECO:0007669"/>
    <property type="project" value="TreeGrafter"/>
</dbReference>
<dbReference type="InterPro" id="IPR005845">
    <property type="entry name" value="A-D-PHexomutase_a/b/a-II"/>
</dbReference>
<feature type="binding site" evidence="7">
    <location>
        <position position="246"/>
    </location>
    <ligand>
        <name>Mg(2+)</name>
        <dbReference type="ChEBI" id="CHEBI:18420"/>
    </ligand>
</feature>
<evidence type="ECO:0000259" key="8">
    <source>
        <dbReference type="Pfam" id="PF00408"/>
    </source>
</evidence>
<keyword evidence="2 7" id="KW-0597">Phosphoprotein</keyword>
<dbReference type="Pfam" id="PF02878">
    <property type="entry name" value="PGM_PMM_I"/>
    <property type="match status" value="1"/>
</dbReference>
<dbReference type="PANTHER" id="PTHR42946:SF1">
    <property type="entry name" value="PHOSPHOGLUCOMUTASE (ALPHA-D-GLUCOSE-1,6-BISPHOSPHATE-DEPENDENT)"/>
    <property type="match status" value="1"/>
</dbReference>
<dbReference type="Proteomes" id="UP000243406">
    <property type="component" value="Unassembled WGS sequence"/>
</dbReference>
<dbReference type="SUPFAM" id="SSF55957">
    <property type="entry name" value="Phosphoglucomutase, C-terminal domain"/>
    <property type="match status" value="1"/>
</dbReference>
<evidence type="ECO:0000256" key="4">
    <source>
        <dbReference type="ARBA" id="ARBA00022842"/>
    </source>
</evidence>
<feature type="domain" description="Alpha-D-phosphohexomutase alpha/beta/alpha" evidence="11">
    <location>
        <begin position="261"/>
        <end position="371"/>
    </location>
</feature>
<dbReference type="GO" id="GO:0005975">
    <property type="term" value="P:carbohydrate metabolic process"/>
    <property type="evidence" value="ECO:0007669"/>
    <property type="project" value="InterPro"/>
</dbReference>
<keyword evidence="3 7" id="KW-0479">Metal-binding</keyword>
<evidence type="ECO:0000256" key="3">
    <source>
        <dbReference type="ARBA" id="ARBA00022723"/>
    </source>
</evidence>
<evidence type="ECO:0000313" key="12">
    <source>
        <dbReference type="EMBL" id="SKB72853.1"/>
    </source>
</evidence>
<dbReference type="InterPro" id="IPR016055">
    <property type="entry name" value="A-D-PHexomutase_a/b/a-I/II/III"/>
</dbReference>
<dbReference type="Gene3D" id="3.30.310.50">
    <property type="entry name" value="Alpha-D-phosphohexomutase, C-terminal domain"/>
    <property type="match status" value="1"/>
</dbReference>
<dbReference type="NCBIfam" id="TIGR01455">
    <property type="entry name" value="glmM"/>
    <property type="match status" value="1"/>
</dbReference>
<feature type="modified residue" description="Phosphoserine" evidence="7">
    <location>
        <position position="104"/>
    </location>
</feature>
<keyword evidence="13" id="KW-1185">Reference proteome</keyword>
<dbReference type="EMBL" id="FUYN01000011">
    <property type="protein sequence ID" value="SKB72853.1"/>
    <property type="molecule type" value="Genomic_DNA"/>
</dbReference>
<comment type="PTM">
    <text evidence="7">Activated by phosphorylation.</text>
</comment>
<feature type="binding site" evidence="7">
    <location>
        <position position="248"/>
    </location>
    <ligand>
        <name>Mg(2+)</name>
        <dbReference type="ChEBI" id="CHEBI:18420"/>
    </ligand>
</feature>
<dbReference type="GO" id="GO:0000287">
    <property type="term" value="F:magnesium ion binding"/>
    <property type="evidence" value="ECO:0007669"/>
    <property type="project" value="UniProtKB-UniRule"/>
</dbReference>
<dbReference type="AlphaFoldDB" id="A0A1T5DMZ0"/>
<keyword evidence="5 7" id="KW-0413">Isomerase</keyword>
<feature type="domain" description="Alpha-D-phosphohexomutase C-terminal" evidence="8">
    <location>
        <begin position="377"/>
        <end position="445"/>
    </location>
</feature>
<dbReference type="Pfam" id="PF02879">
    <property type="entry name" value="PGM_PMM_II"/>
    <property type="match status" value="1"/>
</dbReference>
<gene>
    <name evidence="7" type="primary">glmM</name>
    <name evidence="12" type="ORF">SAMN02745120_0073</name>
</gene>
<dbReference type="FunFam" id="3.40.120.10:FF:000003">
    <property type="entry name" value="Phosphoglucosamine mutase"/>
    <property type="match status" value="1"/>
</dbReference>
<dbReference type="InterPro" id="IPR005841">
    <property type="entry name" value="Alpha-D-phosphohexomutase_SF"/>
</dbReference>
<dbReference type="RefSeq" id="WP_079590736.1">
    <property type="nucleotide sequence ID" value="NZ_FUYN01000011.1"/>
</dbReference>
<evidence type="ECO:0000259" key="9">
    <source>
        <dbReference type="Pfam" id="PF02878"/>
    </source>
</evidence>